<dbReference type="InterPro" id="IPR012340">
    <property type="entry name" value="NA-bd_OB-fold"/>
</dbReference>
<dbReference type="InterPro" id="IPR010994">
    <property type="entry name" value="RuvA_2-like"/>
</dbReference>
<sequence>MISSLSARIQDILLDSLIVEVGGVGLQVYIPAPLKDRLSIGDNTLLYTHLVVREDALTLYGFESKDARSIYRLLLGVNGIGPRLALAVLSTLSPDEIRGAVLQEREDVFNHVPGIGKKTAQKIIIHLQDKIPAEAGLAPISVLAEGDVEVVAALSALGYSVVEA</sequence>
<evidence type="ECO:0000256" key="3">
    <source>
        <dbReference type="ARBA" id="ARBA00023125"/>
    </source>
</evidence>
<dbReference type="EMBL" id="BARS01031237">
    <property type="protein sequence ID" value="GAG28208.1"/>
    <property type="molecule type" value="Genomic_DNA"/>
</dbReference>
<dbReference type="GO" id="GO:0003677">
    <property type="term" value="F:DNA binding"/>
    <property type="evidence" value="ECO:0007669"/>
    <property type="project" value="UniProtKB-KW"/>
</dbReference>
<keyword evidence="1" id="KW-0963">Cytoplasm</keyword>
<feature type="domain" description="Helix-hairpin-helix DNA-binding motif class 1" evidence="5">
    <location>
        <begin position="107"/>
        <end position="126"/>
    </location>
</feature>
<dbReference type="Pfam" id="PF14520">
    <property type="entry name" value="HHH_5"/>
    <property type="match status" value="1"/>
</dbReference>
<dbReference type="InterPro" id="IPR003583">
    <property type="entry name" value="Hlx-hairpin-Hlx_DNA-bd_motif"/>
</dbReference>
<name>X0WUQ0_9ZZZZ</name>
<comment type="caution">
    <text evidence="6">The sequence shown here is derived from an EMBL/GenBank/DDBJ whole genome shotgun (WGS) entry which is preliminary data.</text>
</comment>
<dbReference type="Pfam" id="PF01330">
    <property type="entry name" value="RuvA_N"/>
    <property type="match status" value="1"/>
</dbReference>
<feature type="non-terminal residue" evidence="6">
    <location>
        <position position="164"/>
    </location>
</feature>
<reference evidence="6" key="1">
    <citation type="journal article" date="2014" name="Front. Microbiol.">
        <title>High frequency of phylogenetically diverse reductive dehalogenase-homologous genes in deep subseafloor sedimentary metagenomes.</title>
        <authorList>
            <person name="Kawai M."/>
            <person name="Futagami T."/>
            <person name="Toyoda A."/>
            <person name="Takaki Y."/>
            <person name="Nishi S."/>
            <person name="Hori S."/>
            <person name="Arai W."/>
            <person name="Tsubouchi T."/>
            <person name="Morono Y."/>
            <person name="Uchiyama I."/>
            <person name="Ito T."/>
            <person name="Fujiyama A."/>
            <person name="Inagaki F."/>
            <person name="Takami H."/>
        </authorList>
    </citation>
    <scope>NUCLEOTIDE SEQUENCE</scope>
    <source>
        <strain evidence="6">Expedition CK06-06</strain>
    </source>
</reference>
<dbReference type="Gene3D" id="1.10.150.20">
    <property type="entry name" value="5' to 3' exonuclease, C-terminal subdomain"/>
    <property type="match status" value="1"/>
</dbReference>
<dbReference type="Gene3D" id="2.40.50.140">
    <property type="entry name" value="Nucleic acid-binding proteins"/>
    <property type="match status" value="1"/>
</dbReference>
<dbReference type="GO" id="GO:0006310">
    <property type="term" value="P:DNA recombination"/>
    <property type="evidence" value="ECO:0007669"/>
    <property type="project" value="InterPro"/>
</dbReference>
<dbReference type="GO" id="GO:0005524">
    <property type="term" value="F:ATP binding"/>
    <property type="evidence" value="ECO:0007669"/>
    <property type="project" value="InterPro"/>
</dbReference>
<keyword evidence="3" id="KW-0238">DNA-binding</keyword>
<evidence type="ECO:0000256" key="1">
    <source>
        <dbReference type="ARBA" id="ARBA00022490"/>
    </source>
</evidence>
<gene>
    <name evidence="6" type="ORF">S01H1_48632</name>
</gene>
<dbReference type="GO" id="GO:0009378">
    <property type="term" value="F:four-way junction helicase activity"/>
    <property type="evidence" value="ECO:0007669"/>
    <property type="project" value="InterPro"/>
</dbReference>
<dbReference type="SUPFAM" id="SSF50249">
    <property type="entry name" value="Nucleic acid-binding proteins"/>
    <property type="match status" value="1"/>
</dbReference>
<proteinExistence type="inferred from homology"/>
<keyword evidence="2" id="KW-0227">DNA damage</keyword>
<keyword evidence="4" id="KW-0234">DNA repair</keyword>
<dbReference type="NCBIfam" id="TIGR00084">
    <property type="entry name" value="ruvA"/>
    <property type="match status" value="1"/>
</dbReference>
<dbReference type="InterPro" id="IPR013849">
    <property type="entry name" value="DNA_helicase_Holl-junc_RuvA_I"/>
</dbReference>
<dbReference type="SMART" id="SM00278">
    <property type="entry name" value="HhH1"/>
    <property type="match status" value="2"/>
</dbReference>
<evidence type="ECO:0000313" key="6">
    <source>
        <dbReference type="EMBL" id="GAG28208.1"/>
    </source>
</evidence>
<organism evidence="6">
    <name type="scientific">marine sediment metagenome</name>
    <dbReference type="NCBI Taxonomy" id="412755"/>
    <lineage>
        <taxon>unclassified sequences</taxon>
        <taxon>metagenomes</taxon>
        <taxon>ecological metagenomes</taxon>
    </lineage>
</organism>
<dbReference type="InterPro" id="IPR000085">
    <property type="entry name" value="RuvA"/>
</dbReference>
<dbReference type="AlphaFoldDB" id="X0WUQ0"/>
<dbReference type="SUPFAM" id="SSF47781">
    <property type="entry name" value="RuvA domain 2-like"/>
    <property type="match status" value="1"/>
</dbReference>
<evidence type="ECO:0000256" key="2">
    <source>
        <dbReference type="ARBA" id="ARBA00022763"/>
    </source>
</evidence>
<evidence type="ECO:0000256" key="4">
    <source>
        <dbReference type="ARBA" id="ARBA00023204"/>
    </source>
</evidence>
<evidence type="ECO:0000259" key="5">
    <source>
        <dbReference type="SMART" id="SM00278"/>
    </source>
</evidence>
<dbReference type="GO" id="GO:0006281">
    <property type="term" value="P:DNA repair"/>
    <property type="evidence" value="ECO:0007669"/>
    <property type="project" value="UniProtKB-KW"/>
</dbReference>
<protein>
    <recommendedName>
        <fullName evidence="5">Helix-hairpin-helix DNA-binding motif class 1 domain-containing protein</fullName>
    </recommendedName>
</protein>
<feature type="domain" description="Helix-hairpin-helix DNA-binding motif class 1" evidence="5">
    <location>
        <begin position="72"/>
        <end position="91"/>
    </location>
</feature>
<dbReference type="HAMAP" id="MF_00031">
    <property type="entry name" value="DNA_HJ_migration_RuvA"/>
    <property type="match status" value="1"/>
</dbReference>
<accession>X0WUQ0</accession>